<protein>
    <submittedName>
        <fullName evidence="2">Uncharacterized protein</fullName>
    </submittedName>
</protein>
<accession>A0A8J2NYT3</accession>
<dbReference type="Proteomes" id="UP000708208">
    <property type="component" value="Unassembled WGS sequence"/>
</dbReference>
<feature type="region of interest" description="Disordered" evidence="1">
    <location>
        <begin position="17"/>
        <end position="37"/>
    </location>
</feature>
<evidence type="ECO:0000313" key="2">
    <source>
        <dbReference type="EMBL" id="CAG7731688.1"/>
    </source>
</evidence>
<name>A0A8J2NYT3_9HEXA</name>
<organism evidence="2 3">
    <name type="scientific">Allacma fusca</name>
    <dbReference type="NCBI Taxonomy" id="39272"/>
    <lineage>
        <taxon>Eukaryota</taxon>
        <taxon>Metazoa</taxon>
        <taxon>Ecdysozoa</taxon>
        <taxon>Arthropoda</taxon>
        <taxon>Hexapoda</taxon>
        <taxon>Collembola</taxon>
        <taxon>Symphypleona</taxon>
        <taxon>Sminthuridae</taxon>
        <taxon>Allacma</taxon>
    </lineage>
</organism>
<feature type="compositionally biased region" description="Basic and acidic residues" evidence="1">
    <location>
        <begin position="23"/>
        <end position="34"/>
    </location>
</feature>
<evidence type="ECO:0000256" key="1">
    <source>
        <dbReference type="SAM" id="MobiDB-lite"/>
    </source>
</evidence>
<reference evidence="2" key="1">
    <citation type="submission" date="2021-06" db="EMBL/GenBank/DDBJ databases">
        <authorList>
            <person name="Hodson N. C."/>
            <person name="Mongue J. A."/>
            <person name="Jaron S. K."/>
        </authorList>
    </citation>
    <scope>NUCLEOTIDE SEQUENCE</scope>
</reference>
<gene>
    <name evidence="2" type="ORF">AFUS01_LOCUS20263</name>
</gene>
<keyword evidence="3" id="KW-1185">Reference proteome</keyword>
<proteinExistence type="predicted"/>
<feature type="compositionally biased region" description="Acidic residues" evidence="1">
    <location>
        <begin position="71"/>
        <end position="98"/>
    </location>
</feature>
<sequence>MCCKSQDTASVVESLYAQPASETGRKSSIKDKSIQDAAVPKVEPVPVVEPKVDYNRITFADDLVKIIQIDDSPEAEGTDDVSENNEGEEDDENTEDSL</sequence>
<dbReference type="AlphaFoldDB" id="A0A8J2NYT3"/>
<comment type="caution">
    <text evidence="2">The sequence shown here is derived from an EMBL/GenBank/DDBJ whole genome shotgun (WGS) entry which is preliminary data.</text>
</comment>
<evidence type="ECO:0000313" key="3">
    <source>
        <dbReference type="Proteomes" id="UP000708208"/>
    </source>
</evidence>
<feature type="region of interest" description="Disordered" evidence="1">
    <location>
        <begin position="68"/>
        <end position="98"/>
    </location>
</feature>
<dbReference type="EMBL" id="CAJVCH010217686">
    <property type="protein sequence ID" value="CAG7731688.1"/>
    <property type="molecule type" value="Genomic_DNA"/>
</dbReference>